<dbReference type="Proteomes" id="UP000432089">
    <property type="component" value="Unassembled WGS sequence"/>
</dbReference>
<gene>
    <name evidence="2" type="ORF">F6X38_19400</name>
</gene>
<evidence type="ECO:0000313" key="2">
    <source>
        <dbReference type="EMBL" id="KAB0677032.1"/>
    </source>
</evidence>
<reference evidence="2 3" key="1">
    <citation type="submission" date="2019-09" db="EMBL/GenBank/DDBJ databases">
        <title>YIM 132180 draft genome.</title>
        <authorList>
            <person name="Zhang K."/>
        </authorList>
    </citation>
    <scope>NUCLEOTIDE SEQUENCE [LARGE SCALE GENOMIC DNA]</scope>
    <source>
        <strain evidence="2 3">YIM 132180</strain>
    </source>
</reference>
<evidence type="ECO:0000313" key="3">
    <source>
        <dbReference type="Proteomes" id="UP000432089"/>
    </source>
</evidence>
<dbReference type="AlphaFoldDB" id="A0A7V7PL85"/>
<evidence type="ECO:0000256" key="1">
    <source>
        <dbReference type="SAM" id="Phobius"/>
    </source>
</evidence>
<dbReference type="EMBL" id="VZDO01000019">
    <property type="protein sequence ID" value="KAB0677032.1"/>
    <property type="molecule type" value="Genomic_DNA"/>
</dbReference>
<dbReference type="Pfam" id="PF09898">
    <property type="entry name" value="DUF2125"/>
    <property type="match status" value="1"/>
</dbReference>
<comment type="caution">
    <text evidence="2">The sequence shown here is derived from an EMBL/GenBank/DDBJ whole genome shotgun (WGS) entry which is preliminary data.</text>
</comment>
<organism evidence="2 3">
    <name type="scientific">Plantimonas leprariae</name>
    <dbReference type="NCBI Taxonomy" id="2615207"/>
    <lineage>
        <taxon>Bacteria</taxon>
        <taxon>Pseudomonadati</taxon>
        <taxon>Pseudomonadota</taxon>
        <taxon>Alphaproteobacteria</taxon>
        <taxon>Hyphomicrobiales</taxon>
        <taxon>Aurantimonadaceae</taxon>
        <taxon>Plantimonas</taxon>
    </lineage>
</organism>
<accession>A0A7V7PL85</accession>
<keyword evidence="1" id="KW-0472">Membrane</keyword>
<dbReference type="InterPro" id="IPR018666">
    <property type="entry name" value="DUF2125"/>
</dbReference>
<sequence length="343" mass="35519">MTTTAAAKPGRSRRAFGWIAAIVVILALALTGAWYYAANRLDASVRAAIEAAAGGGTAIGCDNREVFGYPFRIGLRCAATGMEVPAKGIRASAGALRTAAQLYQPTRVVAELDGPLLLDLPTAPPLDIRWRLLDSSARFSFDGLQRLDVVVEAPDVALADPAGARSPLLASNHLEAHARRNGADLDVAFSNSGIAAARPGYEALPPFDLAADLTVAGAAGWMAGERPGNTFGEALRGRSGTLRSLALRSSAPGNPAAELSGPFAVDREGRVSGRFRVAMSDPAAIADLAGRFVPEFGGLAGTLASGIGMVGRQENGQTVIEIDVKRGKASLGFIPLGRIPPLE</sequence>
<protein>
    <submittedName>
        <fullName evidence="2">DUF2125 domain-containing protein</fullName>
    </submittedName>
</protein>
<proteinExistence type="predicted"/>
<keyword evidence="1" id="KW-0812">Transmembrane</keyword>
<name>A0A7V7PL85_9HYPH</name>
<feature type="transmembrane region" description="Helical" evidence="1">
    <location>
        <begin position="15"/>
        <end position="37"/>
    </location>
</feature>
<keyword evidence="1" id="KW-1133">Transmembrane helix</keyword>
<keyword evidence="3" id="KW-1185">Reference proteome</keyword>
<dbReference type="RefSeq" id="WP_150972636.1">
    <property type="nucleotide sequence ID" value="NZ_VZDO01000019.1"/>
</dbReference>